<evidence type="ECO:0000259" key="5">
    <source>
        <dbReference type="Pfam" id="PF20710"/>
    </source>
</evidence>
<dbReference type="PROSITE" id="PS50005">
    <property type="entry name" value="TPR"/>
    <property type="match status" value="2"/>
</dbReference>
<dbReference type="InterPro" id="IPR049227">
    <property type="entry name" value="DUF6824"/>
</dbReference>
<protein>
    <recommendedName>
        <fullName evidence="5">DUF6824 domain-containing protein</fullName>
    </recommendedName>
</protein>
<feature type="region of interest" description="Disordered" evidence="4">
    <location>
        <begin position="385"/>
        <end position="410"/>
    </location>
</feature>
<organism evidence="6 7">
    <name type="scientific">Cylindrotheca closterium</name>
    <dbReference type="NCBI Taxonomy" id="2856"/>
    <lineage>
        <taxon>Eukaryota</taxon>
        <taxon>Sar</taxon>
        <taxon>Stramenopiles</taxon>
        <taxon>Ochrophyta</taxon>
        <taxon>Bacillariophyta</taxon>
        <taxon>Bacillariophyceae</taxon>
        <taxon>Bacillariophycidae</taxon>
        <taxon>Bacillariales</taxon>
        <taxon>Bacillariaceae</taxon>
        <taxon>Cylindrotheca</taxon>
    </lineage>
</organism>
<sequence>MATNHDVIFGKGNGRNPGNQYWVHLVRQHLEEYNQATNRNETRSIAKSVIYSVHQNGGRFLKKNGKNGGYLEMTKEEKLHKTRQCFVDLNHRGEKNRNEEPPSSIQLAPDEVAVAPDASTILLTPEERLDQQLHIRRETQPEEVSKTYNALAGLLFKDGKLEEDQELYQAAIRQYQKVLAIHLKVHGPDHSETADTYHNIGHVLCQQDMSEDAMDQYKKGLEIRLKLHGTDHLSTADSYHCMGMVLFNQAQYEEAMQLYQKALAIKVKMQDGPEDSSMAASHYCIGNVLRKQGKERAALENYHKALAIFLKVDGRRHPSTASTYHSIGEALCNQGNYDDAMDQFQIALDIKFKLYGTTHSSTLSTYRSMENLLRKQAEYKDTQVNANVPEPSGDTTPQNGNPARPPLPAQQTNNTVVHQLLQAQLSIHKAQQDLQIQQSTNPSEPLQAQQTNNTVLQQLLQVQQDINRALQHLYSG</sequence>
<accession>A0AAD2CNT3</accession>
<feature type="domain" description="DUF6824" evidence="5">
    <location>
        <begin position="6"/>
        <end position="86"/>
    </location>
</feature>
<evidence type="ECO:0000256" key="3">
    <source>
        <dbReference type="PROSITE-ProRule" id="PRU00339"/>
    </source>
</evidence>
<feature type="repeat" description="TPR" evidence="3">
    <location>
        <begin position="236"/>
        <end position="269"/>
    </location>
</feature>
<dbReference type="Gene3D" id="1.25.40.10">
    <property type="entry name" value="Tetratricopeptide repeat domain"/>
    <property type="match status" value="2"/>
</dbReference>
<evidence type="ECO:0000256" key="1">
    <source>
        <dbReference type="ARBA" id="ARBA00022737"/>
    </source>
</evidence>
<proteinExistence type="predicted"/>
<keyword evidence="7" id="KW-1185">Reference proteome</keyword>
<keyword evidence="2 3" id="KW-0802">TPR repeat</keyword>
<comment type="caution">
    <text evidence="6">The sequence shown here is derived from an EMBL/GenBank/DDBJ whole genome shotgun (WGS) entry which is preliminary data.</text>
</comment>
<dbReference type="Pfam" id="PF13424">
    <property type="entry name" value="TPR_12"/>
    <property type="match status" value="2"/>
</dbReference>
<dbReference type="Pfam" id="PF20710">
    <property type="entry name" value="DUF6824"/>
    <property type="match status" value="1"/>
</dbReference>
<reference evidence="6" key="1">
    <citation type="submission" date="2023-08" db="EMBL/GenBank/DDBJ databases">
        <authorList>
            <person name="Audoor S."/>
            <person name="Bilcke G."/>
        </authorList>
    </citation>
    <scope>NUCLEOTIDE SEQUENCE</scope>
</reference>
<evidence type="ECO:0000256" key="4">
    <source>
        <dbReference type="SAM" id="MobiDB-lite"/>
    </source>
</evidence>
<dbReference type="PANTHER" id="PTHR45641">
    <property type="entry name" value="TETRATRICOPEPTIDE REPEAT PROTEIN (AFU_ORTHOLOGUE AFUA_6G03870)"/>
    <property type="match status" value="1"/>
</dbReference>
<dbReference type="InterPro" id="IPR019734">
    <property type="entry name" value="TPR_rpt"/>
</dbReference>
<dbReference type="Proteomes" id="UP001295423">
    <property type="component" value="Unassembled WGS sequence"/>
</dbReference>
<dbReference type="Pfam" id="PF13374">
    <property type="entry name" value="TPR_10"/>
    <property type="match status" value="1"/>
</dbReference>
<keyword evidence="1" id="KW-0677">Repeat</keyword>
<evidence type="ECO:0000256" key="2">
    <source>
        <dbReference type="ARBA" id="ARBA00022803"/>
    </source>
</evidence>
<dbReference type="SUPFAM" id="SSF48452">
    <property type="entry name" value="TPR-like"/>
    <property type="match status" value="1"/>
</dbReference>
<dbReference type="AlphaFoldDB" id="A0AAD2CNT3"/>
<evidence type="ECO:0000313" key="6">
    <source>
        <dbReference type="EMBL" id="CAJ1931193.1"/>
    </source>
</evidence>
<gene>
    <name evidence="6" type="ORF">CYCCA115_LOCUS2280</name>
</gene>
<dbReference type="EMBL" id="CAKOGP040000131">
    <property type="protein sequence ID" value="CAJ1931193.1"/>
    <property type="molecule type" value="Genomic_DNA"/>
</dbReference>
<dbReference type="InterPro" id="IPR011990">
    <property type="entry name" value="TPR-like_helical_dom_sf"/>
</dbReference>
<dbReference type="PANTHER" id="PTHR45641:SF1">
    <property type="entry name" value="AAA+ ATPASE DOMAIN-CONTAINING PROTEIN"/>
    <property type="match status" value="1"/>
</dbReference>
<dbReference type="PROSITE" id="PS50293">
    <property type="entry name" value="TPR_REGION"/>
    <property type="match status" value="1"/>
</dbReference>
<evidence type="ECO:0000313" key="7">
    <source>
        <dbReference type="Proteomes" id="UP001295423"/>
    </source>
</evidence>
<name>A0AAD2CNT3_9STRA</name>
<feature type="repeat" description="TPR" evidence="3">
    <location>
        <begin position="321"/>
        <end position="354"/>
    </location>
</feature>
<dbReference type="SMART" id="SM00028">
    <property type="entry name" value="TPR"/>
    <property type="match status" value="5"/>
</dbReference>